<feature type="region of interest" description="Disordered" evidence="1">
    <location>
        <begin position="22"/>
        <end position="46"/>
    </location>
</feature>
<dbReference type="Pfam" id="PF07589">
    <property type="entry name" value="PEP-CTERM"/>
    <property type="match status" value="1"/>
</dbReference>
<gene>
    <name evidence="4" type="ORF">GEMMAAP_12965</name>
</gene>
<dbReference type="OrthoDB" id="9153501at2"/>
<feature type="domain" description="Ice-binding protein C-terminal" evidence="3">
    <location>
        <begin position="195"/>
        <end position="217"/>
    </location>
</feature>
<dbReference type="KEGG" id="gph:GEMMAAP_12965"/>
<feature type="signal peptide" evidence="2">
    <location>
        <begin position="1"/>
        <end position="22"/>
    </location>
</feature>
<evidence type="ECO:0000313" key="5">
    <source>
        <dbReference type="Proteomes" id="UP000076404"/>
    </source>
</evidence>
<dbReference type="Proteomes" id="UP000076404">
    <property type="component" value="Chromosome"/>
</dbReference>
<evidence type="ECO:0000256" key="1">
    <source>
        <dbReference type="SAM" id="MobiDB-lite"/>
    </source>
</evidence>
<dbReference type="InterPro" id="IPR013424">
    <property type="entry name" value="Ice-binding_C"/>
</dbReference>
<organism evidence="4 5">
    <name type="scientific">Gemmatimonas phototrophica</name>
    <dbReference type="NCBI Taxonomy" id="1379270"/>
    <lineage>
        <taxon>Bacteria</taxon>
        <taxon>Pseudomonadati</taxon>
        <taxon>Gemmatimonadota</taxon>
        <taxon>Gemmatimonadia</taxon>
        <taxon>Gemmatimonadales</taxon>
        <taxon>Gemmatimonadaceae</taxon>
        <taxon>Gemmatimonas</taxon>
    </lineage>
</organism>
<protein>
    <recommendedName>
        <fullName evidence="3">Ice-binding protein C-terminal domain-containing protein</fullName>
    </recommendedName>
</protein>
<evidence type="ECO:0000313" key="4">
    <source>
        <dbReference type="EMBL" id="AMW05471.1"/>
    </source>
</evidence>
<dbReference type="EMBL" id="CP011454">
    <property type="protein sequence ID" value="AMW05471.1"/>
    <property type="molecule type" value="Genomic_DNA"/>
</dbReference>
<feature type="compositionally biased region" description="Basic and acidic residues" evidence="1">
    <location>
        <begin position="22"/>
        <end position="33"/>
    </location>
</feature>
<sequence>MNFKSAALLAAMLLVSPSVAMADKDKDKEKDNKQPPAPSNNTQTASCADATQMVSFTGYLGCQGPFSGNINGNNTGEVGATGALNGFGGSWLGNWQLVGKSDDGNDGWFNSDPYTASGNDFIDFEGQLTGLFVIGVKQANFHSFYLYNWTNQTKAALNWQGTAPGNPGYSHVNLYTATGEQCVRDCGGGGTGTVVPEPSTYALMGAGLLGLGFVSRRRKRVS</sequence>
<reference evidence="4 5" key="1">
    <citation type="journal article" date="2014" name="Proc. Natl. Acad. Sci. U.S.A.">
        <title>Functional type 2 photosynthetic reaction centers found in the rare bacterial phylum Gemmatimonadetes.</title>
        <authorList>
            <person name="Zeng Y."/>
            <person name="Feng F."/>
            <person name="Medova H."/>
            <person name="Dean J."/>
            <person name="Koblizek M."/>
        </authorList>
    </citation>
    <scope>NUCLEOTIDE SEQUENCE [LARGE SCALE GENOMIC DNA]</scope>
    <source>
        <strain evidence="4 5">AP64</strain>
    </source>
</reference>
<accession>A0A143BLT3</accession>
<evidence type="ECO:0000256" key="2">
    <source>
        <dbReference type="SAM" id="SignalP"/>
    </source>
</evidence>
<keyword evidence="5" id="KW-1185">Reference proteome</keyword>
<dbReference type="NCBIfam" id="TIGR02595">
    <property type="entry name" value="PEP_CTERM"/>
    <property type="match status" value="1"/>
</dbReference>
<keyword evidence="2" id="KW-0732">Signal</keyword>
<name>A0A143BLT3_9BACT</name>
<reference evidence="4 5" key="2">
    <citation type="journal article" date="2016" name="Environ. Microbiol. Rep.">
        <title>Metagenomic evidence for the presence of phototrophic Gemmatimonadetes bacteria in diverse environments.</title>
        <authorList>
            <person name="Zeng Y."/>
            <person name="Baumbach J."/>
            <person name="Barbosa E.G."/>
            <person name="Azevedo V."/>
            <person name="Zhang C."/>
            <person name="Koblizek M."/>
        </authorList>
    </citation>
    <scope>NUCLEOTIDE SEQUENCE [LARGE SCALE GENOMIC DNA]</scope>
    <source>
        <strain evidence="4 5">AP64</strain>
    </source>
</reference>
<evidence type="ECO:0000259" key="3">
    <source>
        <dbReference type="Pfam" id="PF07589"/>
    </source>
</evidence>
<dbReference type="AlphaFoldDB" id="A0A143BLT3"/>
<feature type="chain" id="PRO_5007506976" description="Ice-binding protein C-terminal domain-containing protein" evidence="2">
    <location>
        <begin position="23"/>
        <end position="222"/>
    </location>
</feature>
<proteinExistence type="predicted"/>
<dbReference type="RefSeq" id="WP_026848835.1">
    <property type="nucleotide sequence ID" value="NZ_CP011454.1"/>
</dbReference>